<gene>
    <name evidence="5" type="ORF">FOKN1_2259</name>
</gene>
<dbReference type="KEGG" id="ttc:FOKN1_2259"/>
<protein>
    <submittedName>
        <fullName evidence="5">DNA polymerase III subunit epsilon-like 3'-5'exonuclease</fullName>
    </submittedName>
</protein>
<keyword evidence="6" id="KW-1185">Reference proteome</keyword>
<feature type="domain" description="Exonuclease" evidence="4">
    <location>
        <begin position="49"/>
        <end position="230"/>
    </location>
</feature>
<evidence type="ECO:0000313" key="5">
    <source>
        <dbReference type="EMBL" id="BAZ94633.1"/>
    </source>
</evidence>
<evidence type="ECO:0000313" key="6">
    <source>
        <dbReference type="Proteomes" id="UP000218765"/>
    </source>
</evidence>
<dbReference type="InterPro" id="IPR013520">
    <property type="entry name" value="Ribonucl_H"/>
</dbReference>
<dbReference type="GO" id="GO:0006259">
    <property type="term" value="P:DNA metabolic process"/>
    <property type="evidence" value="ECO:0007669"/>
    <property type="project" value="UniProtKB-ARBA"/>
</dbReference>
<keyword evidence="3 5" id="KW-0269">Exonuclease</keyword>
<dbReference type="Pfam" id="PF00929">
    <property type="entry name" value="RNase_T"/>
    <property type="match status" value="1"/>
</dbReference>
<dbReference type="OrthoDB" id="5497329at2"/>
<dbReference type="AlphaFoldDB" id="A0A1Z4VT12"/>
<proteinExistence type="predicted"/>
<evidence type="ECO:0000256" key="2">
    <source>
        <dbReference type="ARBA" id="ARBA00022801"/>
    </source>
</evidence>
<dbReference type="GO" id="GO:0003676">
    <property type="term" value="F:nucleic acid binding"/>
    <property type="evidence" value="ECO:0007669"/>
    <property type="project" value="InterPro"/>
</dbReference>
<evidence type="ECO:0000256" key="1">
    <source>
        <dbReference type="ARBA" id="ARBA00022722"/>
    </source>
</evidence>
<sequence>MSDDARGQGEAPSWPEYFARQTQACRTPALKRFYAAGLPAADTPIANASLLALDFETTGLDPHRHAIVSIGMVPFNLRSIRPAAGRYWVIKPQRPLREESIAFHRITHSEVEHAPPFEAVLDDILASLAGHLVVVHYRNIERPFLDAAVMAALGEHCLFPLIDTMALEARHERIDRWRRLKRFLGVQPTSIRLADSRERYGLPAYSSHHAKVDAMATAELFQAQIARHYSPDTPVSELWL</sequence>
<dbReference type="Proteomes" id="UP000218765">
    <property type="component" value="Chromosome"/>
</dbReference>
<dbReference type="Gene3D" id="3.30.420.10">
    <property type="entry name" value="Ribonuclease H-like superfamily/Ribonuclease H"/>
    <property type="match status" value="1"/>
</dbReference>
<dbReference type="PANTHER" id="PTHR30231:SF4">
    <property type="entry name" value="PROTEIN NEN2"/>
    <property type="match status" value="1"/>
</dbReference>
<dbReference type="CDD" id="cd06127">
    <property type="entry name" value="DEDDh"/>
    <property type="match status" value="1"/>
</dbReference>
<dbReference type="EMBL" id="AP018052">
    <property type="protein sequence ID" value="BAZ94633.1"/>
    <property type="molecule type" value="Genomic_DNA"/>
</dbReference>
<dbReference type="RefSeq" id="WP_096367594.1">
    <property type="nucleotide sequence ID" value="NZ_AP018052.1"/>
</dbReference>
<dbReference type="InterPro" id="IPR012337">
    <property type="entry name" value="RNaseH-like_sf"/>
</dbReference>
<keyword evidence="2" id="KW-0378">Hydrolase</keyword>
<keyword evidence="1" id="KW-0540">Nuclease</keyword>
<dbReference type="InterPro" id="IPR036397">
    <property type="entry name" value="RNaseH_sf"/>
</dbReference>
<dbReference type="GO" id="GO:0008408">
    <property type="term" value="F:3'-5' exonuclease activity"/>
    <property type="evidence" value="ECO:0007669"/>
    <property type="project" value="TreeGrafter"/>
</dbReference>
<reference evidence="5 6" key="1">
    <citation type="submission" date="2017-05" db="EMBL/GenBank/DDBJ databases">
        <title>Thiocyanate degradation by Thiohalobacter thiocyanaticus FOKN1.</title>
        <authorList>
            <person name="Oshiki M."/>
            <person name="Fukushima T."/>
            <person name="Kawano S."/>
            <person name="Nakagawa J."/>
        </authorList>
    </citation>
    <scope>NUCLEOTIDE SEQUENCE [LARGE SCALE GENOMIC DNA]</scope>
    <source>
        <strain evidence="5 6">FOKN1</strain>
    </source>
</reference>
<organism evidence="5 6">
    <name type="scientific">Thiohalobacter thiocyanaticus</name>
    <dbReference type="NCBI Taxonomy" id="585455"/>
    <lineage>
        <taxon>Bacteria</taxon>
        <taxon>Pseudomonadati</taxon>
        <taxon>Pseudomonadota</taxon>
        <taxon>Gammaproteobacteria</taxon>
        <taxon>Thiohalobacterales</taxon>
        <taxon>Thiohalobacteraceae</taxon>
        <taxon>Thiohalobacter</taxon>
    </lineage>
</organism>
<dbReference type="SMART" id="SM00479">
    <property type="entry name" value="EXOIII"/>
    <property type="match status" value="1"/>
</dbReference>
<name>A0A1Z4VT12_9GAMM</name>
<evidence type="ECO:0000259" key="4">
    <source>
        <dbReference type="SMART" id="SM00479"/>
    </source>
</evidence>
<accession>A0A1Z4VT12</accession>
<dbReference type="SUPFAM" id="SSF53098">
    <property type="entry name" value="Ribonuclease H-like"/>
    <property type="match status" value="1"/>
</dbReference>
<dbReference type="PANTHER" id="PTHR30231">
    <property type="entry name" value="DNA POLYMERASE III SUBUNIT EPSILON"/>
    <property type="match status" value="1"/>
</dbReference>
<evidence type="ECO:0000256" key="3">
    <source>
        <dbReference type="ARBA" id="ARBA00022839"/>
    </source>
</evidence>
<dbReference type="GO" id="GO:0005829">
    <property type="term" value="C:cytosol"/>
    <property type="evidence" value="ECO:0007669"/>
    <property type="project" value="TreeGrafter"/>
</dbReference>
<dbReference type="NCBIfam" id="NF006602">
    <property type="entry name" value="PRK09146.1"/>
    <property type="match status" value="1"/>
</dbReference>